<protein>
    <recommendedName>
        <fullName evidence="8">Peptidoglycan-associated lipoprotein</fullName>
        <shortName evidence="8">PAL</shortName>
    </recommendedName>
</protein>
<keyword evidence="6 8" id="KW-0449">Lipoprotein</keyword>
<keyword evidence="13" id="KW-1185">Reference proteome</keyword>
<dbReference type="Gene3D" id="3.30.1330.60">
    <property type="entry name" value="OmpA-like domain"/>
    <property type="match status" value="1"/>
</dbReference>
<comment type="subcellular location">
    <subcellularLocation>
        <location evidence="8">Cell outer membrane</location>
        <topology evidence="8">Lipid-anchor</topology>
    </subcellularLocation>
</comment>
<feature type="region of interest" description="Disordered" evidence="9">
    <location>
        <begin position="146"/>
        <end position="170"/>
    </location>
</feature>
<dbReference type="PANTHER" id="PTHR30329:SF21">
    <property type="entry name" value="LIPOPROTEIN YIAD-RELATED"/>
    <property type="match status" value="1"/>
</dbReference>
<comment type="caution">
    <text evidence="12">The sequence shown here is derived from an EMBL/GenBank/DDBJ whole genome shotgun (WGS) entry which is preliminary data.</text>
</comment>
<dbReference type="GO" id="GO:0009279">
    <property type="term" value="C:cell outer membrane"/>
    <property type="evidence" value="ECO:0007669"/>
    <property type="project" value="UniProtKB-SubCell"/>
</dbReference>
<dbReference type="PANTHER" id="PTHR30329">
    <property type="entry name" value="STATOR ELEMENT OF FLAGELLAR MOTOR COMPLEX"/>
    <property type="match status" value="1"/>
</dbReference>
<comment type="similarity">
    <text evidence="8">Belongs to the Pal lipoprotein family.</text>
</comment>
<dbReference type="Pfam" id="PF00691">
    <property type="entry name" value="OmpA"/>
    <property type="match status" value="1"/>
</dbReference>
<dbReference type="InterPro" id="IPR039001">
    <property type="entry name" value="Pal"/>
</dbReference>
<comment type="subunit">
    <text evidence="8">The Tol-Pal system is composed of five core proteins: the inner membrane proteins TolA, TolQ and TolR, the periplasmic protein TolB and the outer membrane protein Pal. They form a network linking the inner and outer membranes and the peptidoglycan layer.</text>
</comment>
<organism evidence="12 13">
    <name type="scientific">Rugamonas fusca</name>
    <dbReference type="NCBI Taxonomy" id="2758568"/>
    <lineage>
        <taxon>Bacteria</taxon>
        <taxon>Pseudomonadati</taxon>
        <taxon>Pseudomonadota</taxon>
        <taxon>Betaproteobacteria</taxon>
        <taxon>Burkholderiales</taxon>
        <taxon>Oxalobacteraceae</taxon>
        <taxon>Telluria group</taxon>
        <taxon>Rugamonas</taxon>
    </lineage>
</organism>
<evidence type="ECO:0000256" key="8">
    <source>
        <dbReference type="HAMAP-Rule" id="MF_02204"/>
    </source>
</evidence>
<evidence type="ECO:0000256" key="1">
    <source>
        <dbReference type="ARBA" id="ARBA00022618"/>
    </source>
</evidence>
<evidence type="ECO:0000313" key="12">
    <source>
        <dbReference type="EMBL" id="MBA5607860.1"/>
    </source>
</evidence>
<dbReference type="NCBIfam" id="TIGR02802">
    <property type="entry name" value="Pal_lipo"/>
    <property type="match status" value="1"/>
</dbReference>
<dbReference type="InterPro" id="IPR036737">
    <property type="entry name" value="OmpA-like_sf"/>
</dbReference>
<evidence type="ECO:0000256" key="2">
    <source>
        <dbReference type="ARBA" id="ARBA00022729"/>
    </source>
</evidence>
<evidence type="ECO:0000256" key="6">
    <source>
        <dbReference type="ARBA" id="ARBA00023288"/>
    </source>
</evidence>
<evidence type="ECO:0000256" key="9">
    <source>
        <dbReference type="SAM" id="MobiDB-lite"/>
    </source>
</evidence>
<dbReference type="InterPro" id="IPR050330">
    <property type="entry name" value="Bact_OuterMem_StrucFunc"/>
</dbReference>
<evidence type="ECO:0000256" key="5">
    <source>
        <dbReference type="ARBA" id="ARBA00023237"/>
    </source>
</evidence>
<keyword evidence="5 8" id="KW-0998">Cell outer membrane</keyword>
<evidence type="ECO:0000256" key="4">
    <source>
        <dbReference type="ARBA" id="ARBA00023139"/>
    </source>
</evidence>
<gene>
    <name evidence="8 12" type="primary">pal</name>
    <name evidence="12" type="ORF">H3H36_21110</name>
</gene>
<keyword evidence="4 8" id="KW-0564">Palmitate</keyword>
<keyword evidence="7 8" id="KW-0131">Cell cycle</keyword>
<dbReference type="InterPro" id="IPR006664">
    <property type="entry name" value="OMP_bac"/>
</dbReference>
<keyword evidence="3 8" id="KW-0472">Membrane</keyword>
<feature type="signal peptide" evidence="10">
    <location>
        <begin position="1"/>
        <end position="27"/>
    </location>
</feature>
<evidence type="ECO:0000256" key="10">
    <source>
        <dbReference type="SAM" id="SignalP"/>
    </source>
</evidence>
<comment type="function">
    <text evidence="8">Part of the Tol-Pal system, which plays a role in outer membrane invagination during cell division and is important for maintaining outer membrane integrity.</text>
</comment>
<keyword evidence="1 8" id="KW-0132">Cell division</keyword>
<evidence type="ECO:0000256" key="7">
    <source>
        <dbReference type="ARBA" id="ARBA00023306"/>
    </source>
</evidence>
<dbReference type="CDD" id="cd07185">
    <property type="entry name" value="OmpA_C-like"/>
    <property type="match status" value="1"/>
</dbReference>
<accession>A0A7W2EL08</accession>
<keyword evidence="2 8" id="KW-0732">Signal</keyword>
<dbReference type="AlphaFoldDB" id="A0A7W2EL08"/>
<dbReference type="PRINTS" id="PR01021">
    <property type="entry name" value="OMPADOMAIN"/>
</dbReference>
<proteinExistence type="inferred from homology"/>
<dbReference type="HAMAP" id="MF_02204">
    <property type="entry name" value="Pal"/>
    <property type="match status" value="1"/>
</dbReference>
<sequence length="170" mass="17882">MKNILTCAAAAALLGACATTPPPAAPAAPVAAAQPAPAKPVAAVVAPAPVLPPYKDPSNILYKERSVFFDFDNYTVKPVYNTALTAHGKFLSTAADIKVRVEGNSDERGSAEYNLALGQKRAEAVKKVLVVQGAKEAQVEAVSFGKEKPKAEGHNEAAWSQNRRADIVYP</sequence>
<dbReference type="GO" id="GO:0051301">
    <property type="term" value="P:cell division"/>
    <property type="evidence" value="ECO:0007669"/>
    <property type="project" value="UniProtKB-UniRule"/>
</dbReference>
<reference evidence="12 13" key="1">
    <citation type="submission" date="2020-07" db="EMBL/GenBank/DDBJ databases">
        <title>Novel species isolated from subtropical streams in China.</title>
        <authorList>
            <person name="Lu H."/>
        </authorList>
    </citation>
    <scope>NUCLEOTIDE SEQUENCE [LARGE SCALE GENOMIC DNA]</scope>
    <source>
        <strain evidence="12 13">FT3S</strain>
    </source>
</reference>
<dbReference type="SUPFAM" id="SSF103088">
    <property type="entry name" value="OmpA-like"/>
    <property type="match status" value="1"/>
</dbReference>
<evidence type="ECO:0000313" key="13">
    <source>
        <dbReference type="Proteomes" id="UP000566711"/>
    </source>
</evidence>
<evidence type="ECO:0000259" key="11">
    <source>
        <dbReference type="PROSITE" id="PS51123"/>
    </source>
</evidence>
<dbReference type="PROSITE" id="PS51257">
    <property type="entry name" value="PROKAR_LIPOPROTEIN"/>
    <property type="match status" value="1"/>
</dbReference>
<feature type="compositionally biased region" description="Basic and acidic residues" evidence="9">
    <location>
        <begin position="146"/>
        <end position="155"/>
    </location>
</feature>
<dbReference type="Proteomes" id="UP000566711">
    <property type="component" value="Unassembled WGS sequence"/>
</dbReference>
<feature type="chain" id="PRO_5031037721" description="Peptidoglycan-associated lipoprotein" evidence="10">
    <location>
        <begin position="28"/>
        <end position="170"/>
    </location>
</feature>
<name>A0A7W2EL08_9BURK</name>
<dbReference type="InterPro" id="IPR014169">
    <property type="entry name" value="Pal_lipo_C"/>
</dbReference>
<dbReference type="InterPro" id="IPR006665">
    <property type="entry name" value="OmpA-like"/>
</dbReference>
<evidence type="ECO:0000256" key="3">
    <source>
        <dbReference type="ARBA" id="ARBA00023136"/>
    </source>
</evidence>
<dbReference type="EMBL" id="JACEZS010000022">
    <property type="protein sequence ID" value="MBA5607860.1"/>
    <property type="molecule type" value="Genomic_DNA"/>
</dbReference>
<feature type="domain" description="OmpA-like" evidence="11">
    <location>
        <begin position="56"/>
        <end position="170"/>
    </location>
</feature>
<dbReference type="PROSITE" id="PS51123">
    <property type="entry name" value="OMPA_2"/>
    <property type="match status" value="1"/>
</dbReference>